<evidence type="ECO:0000313" key="3">
    <source>
        <dbReference type="Proteomes" id="UP000314294"/>
    </source>
</evidence>
<reference evidence="2 3" key="1">
    <citation type="submission" date="2019-03" db="EMBL/GenBank/DDBJ databases">
        <title>First draft genome of Liparis tanakae, snailfish: a comprehensive survey of snailfish specific genes.</title>
        <authorList>
            <person name="Kim W."/>
            <person name="Song I."/>
            <person name="Jeong J.-H."/>
            <person name="Kim D."/>
            <person name="Kim S."/>
            <person name="Ryu S."/>
            <person name="Song J.Y."/>
            <person name="Lee S.K."/>
        </authorList>
    </citation>
    <scope>NUCLEOTIDE SEQUENCE [LARGE SCALE GENOMIC DNA]</scope>
    <source>
        <tissue evidence="2">Muscle</tissue>
    </source>
</reference>
<feature type="region of interest" description="Disordered" evidence="1">
    <location>
        <begin position="39"/>
        <end position="78"/>
    </location>
</feature>
<dbReference type="OrthoDB" id="8934903at2759"/>
<accession>A0A4Z2FKG1</accession>
<feature type="compositionally biased region" description="Basic and acidic residues" evidence="1">
    <location>
        <begin position="56"/>
        <end position="78"/>
    </location>
</feature>
<organism evidence="2 3">
    <name type="scientific">Liparis tanakae</name>
    <name type="common">Tanaka's snailfish</name>
    <dbReference type="NCBI Taxonomy" id="230148"/>
    <lineage>
        <taxon>Eukaryota</taxon>
        <taxon>Metazoa</taxon>
        <taxon>Chordata</taxon>
        <taxon>Craniata</taxon>
        <taxon>Vertebrata</taxon>
        <taxon>Euteleostomi</taxon>
        <taxon>Actinopterygii</taxon>
        <taxon>Neopterygii</taxon>
        <taxon>Teleostei</taxon>
        <taxon>Neoteleostei</taxon>
        <taxon>Acanthomorphata</taxon>
        <taxon>Eupercaria</taxon>
        <taxon>Perciformes</taxon>
        <taxon>Cottioidei</taxon>
        <taxon>Cottales</taxon>
        <taxon>Liparidae</taxon>
        <taxon>Liparis</taxon>
    </lineage>
</organism>
<keyword evidence="3" id="KW-1185">Reference proteome</keyword>
<sequence>MVQHGLLGAVADSLALADGSASARSLSAGGFSPEPALISSPSDAFSGADAGCSAPDDWKRKGEKRNQKWETGGERRKLVEGRERHVGRGGPIHEVTNEQFDPLSLISQRSRRPAAQPVYLFPDEGHDADPGEDVLAGQTLAWDSVGEGLGSVGPRLTEMSHEQRHVSNQPMGVEGILRGHPPAHDGIEEGFPLAGVEPQDLVILEETA</sequence>
<dbReference type="EMBL" id="SRLO01001122">
    <property type="protein sequence ID" value="TNN41264.1"/>
    <property type="molecule type" value="Genomic_DNA"/>
</dbReference>
<protein>
    <submittedName>
        <fullName evidence="2">Uncharacterized protein</fullName>
    </submittedName>
</protein>
<dbReference type="Proteomes" id="UP000314294">
    <property type="component" value="Unassembled WGS sequence"/>
</dbReference>
<name>A0A4Z2FKG1_9TELE</name>
<evidence type="ECO:0000313" key="2">
    <source>
        <dbReference type="EMBL" id="TNN41264.1"/>
    </source>
</evidence>
<evidence type="ECO:0000256" key="1">
    <source>
        <dbReference type="SAM" id="MobiDB-lite"/>
    </source>
</evidence>
<proteinExistence type="predicted"/>
<comment type="caution">
    <text evidence="2">The sequence shown here is derived from an EMBL/GenBank/DDBJ whole genome shotgun (WGS) entry which is preliminary data.</text>
</comment>
<gene>
    <name evidence="2" type="ORF">EYF80_048572</name>
</gene>
<dbReference type="AlphaFoldDB" id="A0A4Z2FKG1"/>